<accession>R3WXG4</accession>
<dbReference type="Proteomes" id="UP000013840">
    <property type="component" value="Unassembled WGS sequence"/>
</dbReference>
<reference evidence="1 2" key="1">
    <citation type="submission" date="2013-02" db="EMBL/GenBank/DDBJ databases">
        <title>The Genome Sequence of Enterococcus caccae BAA-1240.</title>
        <authorList>
            <consortium name="The Broad Institute Genome Sequencing Platform"/>
            <consortium name="The Broad Institute Genome Sequencing Center for Infectious Disease"/>
            <person name="Earl A.M."/>
            <person name="Gilmore M.S."/>
            <person name="Lebreton F."/>
            <person name="Walker B."/>
            <person name="Young S.K."/>
            <person name="Zeng Q."/>
            <person name="Gargeya S."/>
            <person name="Fitzgerald M."/>
            <person name="Haas B."/>
            <person name="Abouelleil A."/>
            <person name="Alvarado L."/>
            <person name="Arachchi H.M."/>
            <person name="Berlin A.M."/>
            <person name="Chapman S.B."/>
            <person name="Dewar J."/>
            <person name="Goldberg J."/>
            <person name="Griggs A."/>
            <person name="Gujja S."/>
            <person name="Hansen M."/>
            <person name="Howarth C."/>
            <person name="Imamovic A."/>
            <person name="Larimer J."/>
            <person name="McCowan C."/>
            <person name="Murphy C."/>
            <person name="Neiman D."/>
            <person name="Pearson M."/>
            <person name="Priest M."/>
            <person name="Roberts A."/>
            <person name="Saif S."/>
            <person name="Shea T."/>
            <person name="Sisk P."/>
            <person name="Sykes S."/>
            <person name="Wortman J."/>
            <person name="Nusbaum C."/>
            <person name="Birren B."/>
        </authorList>
    </citation>
    <scope>NUCLEOTIDE SEQUENCE [LARGE SCALE GENOMIC DNA]</scope>
    <source>
        <strain evidence="1 2">ATCC BAA-1240</strain>
    </source>
</reference>
<dbReference type="EMBL" id="AJAU01000016">
    <property type="protein sequence ID" value="EOL46450.1"/>
    <property type="molecule type" value="Genomic_DNA"/>
</dbReference>
<organism evidence="1 2">
    <name type="scientific">Enterococcus caccae ATCC BAA-1240</name>
    <dbReference type="NCBI Taxonomy" id="1158612"/>
    <lineage>
        <taxon>Bacteria</taxon>
        <taxon>Bacillati</taxon>
        <taxon>Bacillota</taxon>
        <taxon>Bacilli</taxon>
        <taxon>Lactobacillales</taxon>
        <taxon>Enterococcaceae</taxon>
        <taxon>Enterococcus</taxon>
    </lineage>
</organism>
<name>R3WXG4_9ENTE</name>
<evidence type="ECO:0000313" key="1">
    <source>
        <dbReference type="EMBL" id="EOL46450.1"/>
    </source>
</evidence>
<proteinExistence type="predicted"/>
<comment type="caution">
    <text evidence="1">The sequence shown here is derived from an EMBL/GenBank/DDBJ whole genome shotgun (WGS) entry which is preliminary data.</text>
</comment>
<dbReference type="RefSeq" id="WP_010771554.1">
    <property type="nucleotide sequence ID" value="NZ_KB946333.1"/>
</dbReference>
<keyword evidence="2" id="KW-1185">Reference proteome</keyword>
<sequence length="42" mass="4783">MSNKIKDETFSKLSFDSYEDENLTMGAVLKTNLSFLLKSSCF</sequence>
<evidence type="ECO:0000313" key="2">
    <source>
        <dbReference type="Proteomes" id="UP000013840"/>
    </source>
</evidence>
<dbReference type="AlphaFoldDB" id="R3WXG4"/>
<protein>
    <submittedName>
        <fullName evidence="1">Uncharacterized protein</fullName>
    </submittedName>
</protein>
<gene>
    <name evidence="1" type="ORF">UC7_01417</name>
</gene>